<organism evidence="2 3">
    <name type="scientific">Mycolicibacterium aubagnense</name>
    <dbReference type="NCBI Taxonomy" id="319707"/>
    <lineage>
        <taxon>Bacteria</taxon>
        <taxon>Bacillati</taxon>
        <taxon>Actinomycetota</taxon>
        <taxon>Actinomycetes</taxon>
        <taxon>Mycobacteriales</taxon>
        <taxon>Mycobacteriaceae</taxon>
        <taxon>Mycolicibacterium</taxon>
    </lineage>
</organism>
<feature type="signal peptide" evidence="1">
    <location>
        <begin position="1"/>
        <end position="22"/>
    </location>
</feature>
<reference evidence="2 3" key="1">
    <citation type="journal article" date="2019" name="Emerg. Microbes Infect.">
        <title>Comprehensive subspecies identification of 175 nontuberculous mycobacteria species based on 7547 genomic profiles.</title>
        <authorList>
            <person name="Matsumoto Y."/>
            <person name="Kinjo T."/>
            <person name="Motooka D."/>
            <person name="Nabeya D."/>
            <person name="Jung N."/>
            <person name="Uechi K."/>
            <person name="Horii T."/>
            <person name="Iida T."/>
            <person name="Fujita J."/>
            <person name="Nakamura S."/>
        </authorList>
    </citation>
    <scope>NUCLEOTIDE SEQUENCE [LARGE SCALE GENOMIC DNA]</scope>
    <source>
        <strain evidence="2 3">JCM 15296</strain>
    </source>
</reference>
<evidence type="ECO:0000313" key="3">
    <source>
        <dbReference type="Proteomes" id="UP000465609"/>
    </source>
</evidence>
<gene>
    <name evidence="2" type="ORF">MAUB_35530</name>
</gene>
<keyword evidence="3" id="KW-1185">Reference proteome</keyword>
<name>A0ABM7IFY0_9MYCO</name>
<keyword evidence="1" id="KW-0732">Signal</keyword>
<dbReference type="EMBL" id="AP022577">
    <property type="protein sequence ID" value="BBX85680.1"/>
    <property type="molecule type" value="Genomic_DNA"/>
</dbReference>
<dbReference type="RefSeq" id="WP_138228104.1">
    <property type="nucleotide sequence ID" value="NZ_AP022577.1"/>
</dbReference>
<sequence>MRRRVVAAALLVIGAAVPVASADPTTIPEVPSSPGMTFEDDPAIVDAHPLLPQSWSRLDPAPELALNFQMGSPDCYGVHATVRETDDAVLVSLVAGNRRPGPMVCTMIIMQGKLVVPLDNPVGYRAVLVTE</sequence>
<evidence type="ECO:0000313" key="2">
    <source>
        <dbReference type="EMBL" id="BBX85680.1"/>
    </source>
</evidence>
<accession>A0ABM7IFY0</accession>
<feature type="chain" id="PRO_5047080485" evidence="1">
    <location>
        <begin position="23"/>
        <end position="131"/>
    </location>
</feature>
<evidence type="ECO:0000256" key="1">
    <source>
        <dbReference type="SAM" id="SignalP"/>
    </source>
</evidence>
<dbReference type="Proteomes" id="UP000465609">
    <property type="component" value="Chromosome"/>
</dbReference>
<protein>
    <submittedName>
        <fullName evidence="2">Uncharacterized protein</fullName>
    </submittedName>
</protein>
<proteinExistence type="predicted"/>